<comment type="caution">
    <text evidence="1">The sequence shown here is derived from an EMBL/GenBank/DDBJ whole genome shotgun (WGS) entry which is preliminary data.</text>
</comment>
<dbReference type="AlphaFoldDB" id="A3IIT0"/>
<gene>
    <name evidence="1" type="ORF">CY0110_17992</name>
</gene>
<evidence type="ECO:0000313" key="1">
    <source>
        <dbReference type="EMBL" id="EAZ93712.1"/>
    </source>
</evidence>
<sequence>MLLPRHNWHGVNDYVKSSSNLKTLLWQFGNR</sequence>
<name>A3IIT0_9CHRO</name>
<dbReference type="EMBL" id="AAXW01000002">
    <property type="protein sequence ID" value="EAZ93712.1"/>
    <property type="molecule type" value="Genomic_DNA"/>
</dbReference>
<protein>
    <submittedName>
        <fullName evidence="1">Uncharacterized protein</fullName>
    </submittedName>
</protein>
<dbReference type="Proteomes" id="UP000003781">
    <property type="component" value="Unassembled WGS sequence"/>
</dbReference>
<organism evidence="1 2">
    <name type="scientific">Crocosphaera chwakensis CCY0110</name>
    <dbReference type="NCBI Taxonomy" id="391612"/>
    <lineage>
        <taxon>Bacteria</taxon>
        <taxon>Bacillati</taxon>
        <taxon>Cyanobacteriota</taxon>
        <taxon>Cyanophyceae</taxon>
        <taxon>Oscillatoriophycideae</taxon>
        <taxon>Chroococcales</taxon>
        <taxon>Aphanothecaceae</taxon>
        <taxon>Crocosphaera</taxon>
        <taxon>Crocosphaera chwakensis</taxon>
    </lineage>
</organism>
<evidence type="ECO:0000313" key="2">
    <source>
        <dbReference type="Proteomes" id="UP000003781"/>
    </source>
</evidence>
<reference evidence="1 2" key="1">
    <citation type="submission" date="2007-03" db="EMBL/GenBank/DDBJ databases">
        <authorList>
            <person name="Stal L."/>
            <person name="Ferriera S."/>
            <person name="Johnson J."/>
            <person name="Kravitz S."/>
            <person name="Beeson K."/>
            <person name="Sutton G."/>
            <person name="Rogers Y.-H."/>
            <person name="Friedman R."/>
            <person name="Frazier M."/>
            <person name="Venter J.C."/>
        </authorList>
    </citation>
    <scope>NUCLEOTIDE SEQUENCE [LARGE SCALE GENOMIC DNA]</scope>
    <source>
        <strain evidence="1 2">CCY0110</strain>
    </source>
</reference>
<proteinExistence type="predicted"/>
<accession>A3IIT0</accession>
<keyword evidence="2" id="KW-1185">Reference proteome</keyword>